<evidence type="ECO:0008006" key="3">
    <source>
        <dbReference type="Google" id="ProtNLM"/>
    </source>
</evidence>
<dbReference type="Proteomes" id="UP001431429">
    <property type="component" value="Unassembled WGS sequence"/>
</dbReference>
<reference evidence="1" key="1">
    <citation type="submission" date="2022-06" db="EMBL/GenBank/DDBJ databases">
        <title>Genome public.</title>
        <authorList>
            <person name="Sun Q."/>
        </authorList>
    </citation>
    <scope>NUCLEOTIDE SEQUENCE</scope>
    <source>
        <strain evidence="1">CWNU-1</strain>
    </source>
</reference>
<evidence type="ECO:0000313" key="1">
    <source>
        <dbReference type="EMBL" id="MCM2393042.1"/>
    </source>
</evidence>
<accession>A0ABT0UWT1</accession>
<organism evidence="1 2">
    <name type="scientific">Streptomyces albipurpureus</name>
    <dbReference type="NCBI Taxonomy" id="2897419"/>
    <lineage>
        <taxon>Bacteria</taxon>
        <taxon>Bacillati</taxon>
        <taxon>Actinomycetota</taxon>
        <taxon>Actinomycetes</taxon>
        <taxon>Kitasatosporales</taxon>
        <taxon>Streptomycetaceae</taxon>
        <taxon>Streptomyces</taxon>
    </lineage>
</organism>
<name>A0ABT0UWT1_9ACTN</name>
<comment type="caution">
    <text evidence="1">The sequence shown here is derived from an EMBL/GenBank/DDBJ whole genome shotgun (WGS) entry which is preliminary data.</text>
</comment>
<keyword evidence="2" id="KW-1185">Reference proteome</keyword>
<evidence type="ECO:0000313" key="2">
    <source>
        <dbReference type="Proteomes" id="UP001431429"/>
    </source>
</evidence>
<proteinExistence type="predicted"/>
<dbReference type="RefSeq" id="WP_250923360.1">
    <property type="nucleotide sequence ID" value="NZ_JAMQAW010000056.1"/>
</dbReference>
<gene>
    <name evidence="1" type="ORF">NBG84_32980</name>
</gene>
<dbReference type="EMBL" id="JAMQAW010000056">
    <property type="protein sequence ID" value="MCM2393042.1"/>
    <property type="molecule type" value="Genomic_DNA"/>
</dbReference>
<protein>
    <recommendedName>
        <fullName evidence="3">Secreted protein</fullName>
    </recommendedName>
</protein>
<sequence>MTMTRGRGRLLGVLVLAAVLLATGAGVAKDRILGSIDGAFLNVVDDCEGTEAFIREIESLSVLVAPAPGTRPAPGYDSAEAGCLDDSGDEYLEASLRYEVTADKQAVSAHYRALAEKDGWKQGEPSYGTEDSADPADLCFHKKVPSGPVVLSVYFDTEKNVDVSVVSLLDGTSNTC</sequence>